<dbReference type="AlphaFoldDB" id="W7DW80"/>
<reference evidence="1 2" key="1">
    <citation type="journal article" date="2013" name="PLoS Genet.">
        <title>Comparative genome structure, secondary metabolite, and effector coding capacity across Cochliobolus pathogens.</title>
        <authorList>
            <person name="Condon B.J."/>
            <person name="Leng Y."/>
            <person name="Wu D."/>
            <person name="Bushley K.E."/>
            <person name="Ohm R.A."/>
            <person name="Otillar R."/>
            <person name="Martin J."/>
            <person name="Schackwitz W."/>
            <person name="Grimwood J."/>
            <person name="MohdZainudin N."/>
            <person name="Xue C."/>
            <person name="Wang R."/>
            <person name="Manning V.A."/>
            <person name="Dhillon B."/>
            <person name="Tu Z.J."/>
            <person name="Steffenson B.J."/>
            <person name="Salamov A."/>
            <person name="Sun H."/>
            <person name="Lowry S."/>
            <person name="LaButti K."/>
            <person name="Han J."/>
            <person name="Copeland A."/>
            <person name="Lindquist E."/>
            <person name="Barry K."/>
            <person name="Schmutz J."/>
            <person name="Baker S.E."/>
            <person name="Ciuffetti L.M."/>
            <person name="Grigoriev I.V."/>
            <person name="Zhong S."/>
            <person name="Turgeon B.G."/>
        </authorList>
    </citation>
    <scope>NUCLEOTIDE SEQUENCE [LARGE SCALE GENOMIC DNA]</scope>
    <source>
        <strain evidence="1 2">FI3</strain>
    </source>
</reference>
<dbReference type="GeneID" id="26252444"/>
<protein>
    <submittedName>
        <fullName evidence="1">Uncharacterized protein</fullName>
    </submittedName>
</protein>
<sequence length="194" mass="21080">MAKRSKRGLEALCGNRAGGSWAAGQPGSHVVMGHGHGPMGGRRAGGGLDGWECGGVSHKLIFSHSPVVAGCLLESLARCSSHAPHRAAQARSFAVGHIDRWRWGQMHGPTRHPLILAMALVGLLSHSGHSVLVDIPERQQSRHVLQPAMDVMHSCVRPRRRWTRESPDRLHRGRRWAKCKCKGGMGWHASTTAC</sequence>
<name>W7DW80_BIPV3</name>
<dbReference type="EMBL" id="KI968814">
    <property type="protein sequence ID" value="EUN22358.1"/>
    <property type="molecule type" value="Genomic_DNA"/>
</dbReference>
<keyword evidence="2" id="KW-1185">Reference proteome</keyword>
<evidence type="ECO:0000313" key="2">
    <source>
        <dbReference type="Proteomes" id="UP000054337"/>
    </source>
</evidence>
<evidence type="ECO:0000313" key="1">
    <source>
        <dbReference type="EMBL" id="EUN22358.1"/>
    </source>
</evidence>
<dbReference type="HOGENOM" id="CLU_1402200_0_0_1"/>
<dbReference type="RefSeq" id="XP_014551913.1">
    <property type="nucleotide sequence ID" value="XM_014696427.1"/>
</dbReference>
<proteinExistence type="predicted"/>
<accession>W7DW80</accession>
<organism evidence="1 2">
    <name type="scientific">Bipolaris victoriae (strain FI3)</name>
    <name type="common">Victoria blight of oats agent</name>
    <name type="synonym">Cochliobolus victoriae</name>
    <dbReference type="NCBI Taxonomy" id="930091"/>
    <lineage>
        <taxon>Eukaryota</taxon>
        <taxon>Fungi</taxon>
        <taxon>Dikarya</taxon>
        <taxon>Ascomycota</taxon>
        <taxon>Pezizomycotina</taxon>
        <taxon>Dothideomycetes</taxon>
        <taxon>Pleosporomycetidae</taxon>
        <taxon>Pleosporales</taxon>
        <taxon>Pleosporineae</taxon>
        <taxon>Pleosporaceae</taxon>
        <taxon>Bipolaris</taxon>
    </lineage>
</organism>
<gene>
    <name evidence="1" type="ORF">COCVIDRAFT_19916</name>
</gene>
<dbReference type="Proteomes" id="UP000054337">
    <property type="component" value="Unassembled WGS sequence"/>
</dbReference>